<gene>
    <name evidence="10" type="ORF">IZO911_LOCUS25722</name>
</gene>
<dbReference type="InterPro" id="IPR051223">
    <property type="entry name" value="Polycystin"/>
</dbReference>
<evidence type="ECO:0000259" key="9">
    <source>
        <dbReference type="Pfam" id="PF20519"/>
    </source>
</evidence>
<reference evidence="10" key="1">
    <citation type="submission" date="2021-02" db="EMBL/GenBank/DDBJ databases">
        <authorList>
            <person name="Nowell W R."/>
        </authorList>
    </citation>
    <scope>NUCLEOTIDE SEQUENCE</scope>
</reference>
<evidence type="ECO:0000259" key="8">
    <source>
        <dbReference type="Pfam" id="PF08016"/>
    </source>
</evidence>
<evidence type="ECO:0000256" key="4">
    <source>
        <dbReference type="ARBA" id="ARBA00022989"/>
    </source>
</evidence>
<accession>A0A814SPA5</accession>
<feature type="transmembrane region" description="Helical" evidence="7">
    <location>
        <begin position="523"/>
        <end position="541"/>
    </location>
</feature>
<dbReference type="SUPFAM" id="SSF49899">
    <property type="entry name" value="Concanavalin A-like lectins/glucanases"/>
    <property type="match status" value="1"/>
</dbReference>
<dbReference type="GO" id="GO:0050982">
    <property type="term" value="P:detection of mechanical stimulus"/>
    <property type="evidence" value="ECO:0007669"/>
    <property type="project" value="TreeGrafter"/>
</dbReference>
<dbReference type="GO" id="GO:0005509">
    <property type="term" value="F:calcium ion binding"/>
    <property type="evidence" value="ECO:0007669"/>
    <property type="project" value="InterPro"/>
</dbReference>
<keyword evidence="3 7" id="KW-0812">Transmembrane</keyword>
<comment type="caution">
    <text evidence="10">The sequence shown here is derived from an EMBL/GenBank/DDBJ whole genome shotgun (WGS) entry which is preliminary data.</text>
</comment>
<proteinExistence type="inferred from homology"/>
<evidence type="ECO:0000256" key="5">
    <source>
        <dbReference type="ARBA" id="ARBA00023136"/>
    </source>
</evidence>
<dbReference type="EMBL" id="CAJNOE010000325">
    <property type="protein sequence ID" value="CAF1150095.1"/>
    <property type="molecule type" value="Genomic_DNA"/>
</dbReference>
<feature type="domain" description="Polycystin" evidence="9">
    <location>
        <begin position="420"/>
        <end position="479"/>
    </location>
</feature>
<evidence type="ECO:0000256" key="2">
    <source>
        <dbReference type="ARBA" id="ARBA00007200"/>
    </source>
</evidence>
<evidence type="ECO:0000256" key="3">
    <source>
        <dbReference type="ARBA" id="ARBA00022692"/>
    </source>
</evidence>
<dbReference type="AlphaFoldDB" id="A0A814SPA5"/>
<dbReference type="GO" id="GO:0005262">
    <property type="term" value="F:calcium channel activity"/>
    <property type="evidence" value="ECO:0007669"/>
    <property type="project" value="TreeGrafter"/>
</dbReference>
<dbReference type="Gene3D" id="2.60.120.920">
    <property type="match status" value="1"/>
</dbReference>
<dbReference type="Pfam" id="PF20519">
    <property type="entry name" value="Polycystin_dom"/>
    <property type="match status" value="1"/>
</dbReference>
<name>A0A814SPA5_9BILA</name>
<dbReference type="Proteomes" id="UP000663860">
    <property type="component" value="Unassembled WGS sequence"/>
</dbReference>
<feature type="transmembrane region" description="Helical" evidence="7">
    <location>
        <begin position="613"/>
        <end position="635"/>
    </location>
</feature>
<dbReference type="PANTHER" id="PTHR10877:SF150">
    <property type="entry name" value="REJ DOMAIN-CONTAINING PROTEIN"/>
    <property type="match status" value="1"/>
</dbReference>
<dbReference type="InterPro" id="IPR003915">
    <property type="entry name" value="PKD_2"/>
</dbReference>
<dbReference type="PRINTS" id="PR01433">
    <property type="entry name" value="POLYCYSTIN2"/>
</dbReference>
<protein>
    <submittedName>
        <fullName evidence="10">Uncharacterized protein</fullName>
    </submittedName>
</protein>
<evidence type="ECO:0000256" key="7">
    <source>
        <dbReference type="SAM" id="Phobius"/>
    </source>
</evidence>
<feature type="transmembrane region" description="Helical" evidence="7">
    <location>
        <begin position="573"/>
        <end position="593"/>
    </location>
</feature>
<dbReference type="InterPro" id="IPR013122">
    <property type="entry name" value="PKD1_2_channel"/>
</dbReference>
<dbReference type="InterPro" id="IPR046791">
    <property type="entry name" value="Polycystin_dom"/>
</dbReference>
<keyword evidence="4 7" id="KW-1133">Transmembrane helix</keyword>
<feature type="domain" description="Polycystin cation channel PKD1/PKD2" evidence="8">
    <location>
        <begin position="484"/>
        <end position="703"/>
    </location>
</feature>
<dbReference type="Pfam" id="PF08016">
    <property type="entry name" value="PKD_channel"/>
    <property type="match status" value="1"/>
</dbReference>
<keyword evidence="5 7" id="KW-0472">Membrane</keyword>
<dbReference type="GO" id="GO:0016020">
    <property type="term" value="C:membrane"/>
    <property type="evidence" value="ECO:0007669"/>
    <property type="project" value="UniProtKB-SubCell"/>
</dbReference>
<evidence type="ECO:0000256" key="6">
    <source>
        <dbReference type="ARBA" id="ARBA00023180"/>
    </source>
</evidence>
<dbReference type="InterPro" id="IPR043136">
    <property type="entry name" value="B30.2/SPRY_sf"/>
</dbReference>
<evidence type="ECO:0000256" key="1">
    <source>
        <dbReference type="ARBA" id="ARBA00004141"/>
    </source>
</evidence>
<dbReference type="InterPro" id="IPR013320">
    <property type="entry name" value="ConA-like_dom_sf"/>
</dbReference>
<evidence type="ECO:0000313" key="10">
    <source>
        <dbReference type="EMBL" id="CAF1150095.1"/>
    </source>
</evidence>
<comment type="similarity">
    <text evidence="2">Belongs to the polycystin family.</text>
</comment>
<dbReference type="Gene3D" id="1.10.287.70">
    <property type="match status" value="1"/>
</dbReference>
<dbReference type="PANTHER" id="PTHR10877">
    <property type="entry name" value="POLYCYSTIN FAMILY MEMBER"/>
    <property type="match status" value="1"/>
</dbReference>
<comment type="subcellular location">
    <subcellularLocation>
        <location evidence="1">Membrane</location>
        <topology evidence="1">Multi-pass membrane protein</topology>
    </subcellularLocation>
</comment>
<keyword evidence="6" id="KW-0325">Glycoprotein</keyword>
<feature type="transmembrane region" description="Helical" evidence="7">
    <location>
        <begin position="479"/>
        <end position="503"/>
    </location>
</feature>
<organism evidence="10 11">
    <name type="scientific">Adineta steineri</name>
    <dbReference type="NCBI Taxonomy" id="433720"/>
    <lineage>
        <taxon>Eukaryota</taxon>
        <taxon>Metazoa</taxon>
        <taxon>Spiralia</taxon>
        <taxon>Gnathifera</taxon>
        <taxon>Rotifera</taxon>
        <taxon>Eurotatoria</taxon>
        <taxon>Bdelloidea</taxon>
        <taxon>Adinetida</taxon>
        <taxon>Adinetidae</taxon>
        <taxon>Adineta</taxon>
    </lineage>
</organism>
<feature type="transmembrane region" description="Helical" evidence="7">
    <location>
        <begin position="675"/>
        <end position="696"/>
    </location>
</feature>
<evidence type="ECO:0000313" key="11">
    <source>
        <dbReference type="Proteomes" id="UP000663860"/>
    </source>
</evidence>
<sequence length="772" mass="90517">MEMNYYYLSYVWPATNGYCVWWTYCEYSLNAAGLFLSAWISVERHLIIFHAHQIPVCQWIRASSSSYNSKTGYFENLSKVPDSSIQSPVSLCKSFSYFIVTQEEVSSLDGKGASPLKPTTTYSLMKDYYTWFPKIKMKVGNTIGWGIFYDENCQDDKIEQLCLVFVMFNNKIIDALFVLQPEGGFVPIVLLQPYATKVSIEIRNVLTKEEFSDLQELYIQMLEPAIEIYEKDKNERNLTEDLFRKSDEVLLNNNDYACRVSIPTSKNSLHYIQFNRPLTYERRFFFVELDNINQQCQVIVGVASSKNKLNEAAPGILQDTVGYNSSTGKLYSSRKHIGNMRGHRCKKGDTMGVEIQVFNKDMSVILFSKNFRPIGTRYLTLNDHSEYFPTIFIESNHYPVELSIYWQSRIAIPPYFFDLQSNLSLLHQLEWINNQTRAIIIQLTLYNPNVQLFTSVTFLAEFLSSTGIFTSARFEPMNFYTFTSITQFVSIIVYMIIIIYFMWIELRSVFKLKWKYIHQFWSYIEIGIITCSWTSVGIYIWRYNESKRIGKLFNETNGYVYINLQLASYVNDILIYLYGFCSFFGTIKLIKLFRFNQRLCLFIETLKYCGKELLAFFMIFSIIFFSFVCLFYLLFISKLESCSTLLKTIQMLFQTILMKFDAHELVEAGGFLGPFSFSLFIIFIVFICISMFISIINDSFRHVRKNISNDNEDIFLFMGKKILYWIGWEKSMKEEQANMITDLEYVDPIEHFPEKIDQLLNALNRLYTNQNN</sequence>